<evidence type="ECO:0000313" key="2">
    <source>
        <dbReference type="EMBL" id="KAK0738341.1"/>
    </source>
</evidence>
<dbReference type="Proteomes" id="UP001172155">
    <property type="component" value="Unassembled WGS sequence"/>
</dbReference>
<proteinExistence type="predicted"/>
<evidence type="ECO:0008006" key="4">
    <source>
        <dbReference type="Google" id="ProtNLM"/>
    </source>
</evidence>
<evidence type="ECO:0000256" key="1">
    <source>
        <dbReference type="SAM" id="SignalP"/>
    </source>
</evidence>
<sequence>MFAVPWLAMLVVATGAFDQHCIALVRFLHIKRRSVVPFRFHQIFNHKVSQSSLTPSTHSMQKVQATRCDDASLRAYQPVSLSH</sequence>
<dbReference type="EMBL" id="JAUKUD010000007">
    <property type="protein sequence ID" value="KAK0738341.1"/>
    <property type="molecule type" value="Genomic_DNA"/>
</dbReference>
<keyword evidence="3" id="KW-1185">Reference proteome</keyword>
<gene>
    <name evidence="2" type="ORF">B0T18DRAFT_244389</name>
</gene>
<organism evidence="2 3">
    <name type="scientific">Schizothecium vesticola</name>
    <dbReference type="NCBI Taxonomy" id="314040"/>
    <lineage>
        <taxon>Eukaryota</taxon>
        <taxon>Fungi</taxon>
        <taxon>Dikarya</taxon>
        <taxon>Ascomycota</taxon>
        <taxon>Pezizomycotina</taxon>
        <taxon>Sordariomycetes</taxon>
        <taxon>Sordariomycetidae</taxon>
        <taxon>Sordariales</taxon>
        <taxon>Schizotheciaceae</taxon>
        <taxon>Schizothecium</taxon>
    </lineage>
</organism>
<comment type="caution">
    <text evidence="2">The sequence shown here is derived from an EMBL/GenBank/DDBJ whole genome shotgun (WGS) entry which is preliminary data.</text>
</comment>
<keyword evidence="1" id="KW-0732">Signal</keyword>
<name>A0AA40BQ78_9PEZI</name>
<reference evidence="2" key="1">
    <citation type="submission" date="2023-06" db="EMBL/GenBank/DDBJ databases">
        <title>Genome-scale phylogeny and comparative genomics of the fungal order Sordariales.</title>
        <authorList>
            <consortium name="Lawrence Berkeley National Laboratory"/>
            <person name="Hensen N."/>
            <person name="Bonometti L."/>
            <person name="Westerberg I."/>
            <person name="Brannstrom I.O."/>
            <person name="Guillou S."/>
            <person name="Cros-Aarteil S."/>
            <person name="Calhoun S."/>
            <person name="Haridas S."/>
            <person name="Kuo A."/>
            <person name="Mondo S."/>
            <person name="Pangilinan J."/>
            <person name="Riley R."/>
            <person name="LaButti K."/>
            <person name="Andreopoulos B."/>
            <person name="Lipzen A."/>
            <person name="Chen C."/>
            <person name="Yanf M."/>
            <person name="Daum C."/>
            <person name="Ng V."/>
            <person name="Clum A."/>
            <person name="Steindorff A."/>
            <person name="Ohm R."/>
            <person name="Martin F."/>
            <person name="Silar P."/>
            <person name="Natvig D."/>
            <person name="Lalanne C."/>
            <person name="Gautier V."/>
            <person name="Ament-velasquez S.L."/>
            <person name="Kruys A."/>
            <person name="Hutchinson M.I."/>
            <person name="Powell A.J."/>
            <person name="Barry K."/>
            <person name="Miller A.N."/>
            <person name="Grigoriev I.V."/>
            <person name="Debuchy R."/>
            <person name="Gladieux P."/>
            <person name="Thoren M.H."/>
            <person name="Johannesson H."/>
        </authorList>
    </citation>
    <scope>NUCLEOTIDE SEQUENCE</scope>
    <source>
        <strain evidence="2">SMH3187-1</strain>
    </source>
</reference>
<feature type="signal peptide" evidence="1">
    <location>
        <begin position="1"/>
        <end position="16"/>
    </location>
</feature>
<protein>
    <recommendedName>
        <fullName evidence="4">Secreted protein</fullName>
    </recommendedName>
</protein>
<evidence type="ECO:0000313" key="3">
    <source>
        <dbReference type="Proteomes" id="UP001172155"/>
    </source>
</evidence>
<accession>A0AA40BQ78</accession>
<feature type="chain" id="PRO_5041305084" description="Secreted protein" evidence="1">
    <location>
        <begin position="17"/>
        <end position="83"/>
    </location>
</feature>
<dbReference type="AlphaFoldDB" id="A0AA40BQ78"/>